<sequence>MRGQLGRWGLTVALAATLVVTGGAPPVAAGPVGDDRRRLQVAVDDLHDLGITGVQGLTRVDGATTRARAGVGDLKRGTPVPLEGHFRMGSNTKTFVSVVVLQLVGEGKLALDDTVERWLPGVVAGNGNDGRRVTVRHLLQHTSGIYNYTNDVAVLSSYEGYLAHRFDHHEAADLVALAMKHEPGFAPGTRWDYSNTNYILAGMVIEKVTGRSWATEVRSRILQPLGLRRTSAPGDRPFLPAPHAKGYQQWEPGGVLTDTTLFNPTAADAAGDMITTPSDLARFWQALQRGQLLKPRQMAQLHDTVLADTFQDFIPGTRYGLGIMYIPNRCGGYWSHGGDVLGMSTANGVSADGRRVAVLSLTTQLAEDEAALAVYGRTFQLMDDVICGPEREPARGTGGLTGGGRG</sequence>
<dbReference type="GO" id="GO:0016787">
    <property type="term" value="F:hydrolase activity"/>
    <property type="evidence" value="ECO:0007669"/>
    <property type="project" value="UniProtKB-KW"/>
</dbReference>
<dbReference type="Gene3D" id="3.40.710.10">
    <property type="entry name" value="DD-peptidase/beta-lactamase superfamily"/>
    <property type="match status" value="1"/>
</dbReference>
<keyword evidence="1" id="KW-0732">Signal</keyword>
<dbReference type="Proteomes" id="UP000248924">
    <property type="component" value="Unassembled WGS sequence"/>
</dbReference>
<organism evidence="3 4">
    <name type="scientific">Micromonospora craterilacus</name>
    <dbReference type="NCBI Taxonomy" id="1655439"/>
    <lineage>
        <taxon>Bacteria</taxon>
        <taxon>Bacillati</taxon>
        <taxon>Actinomycetota</taxon>
        <taxon>Actinomycetes</taxon>
        <taxon>Micromonosporales</taxon>
        <taxon>Micromonosporaceae</taxon>
        <taxon>Micromonospora</taxon>
    </lineage>
</organism>
<dbReference type="AlphaFoldDB" id="A0A2W2ENQ9"/>
<proteinExistence type="predicted"/>
<dbReference type="InterPro" id="IPR001466">
    <property type="entry name" value="Beta-lactam-related"/>
</dbReference>
<protein>
    <submittedName>
        <fullName evidence="3">Serine hydrolase</fullName>
    </submittedName>
</protein>
<feature type="chain" id="PRO_5016146636" evidence="1">
    <location>
        <begin position="30"/>
        <end position="406"/>
    </location>
</feature>
<dbReference type="OrthoDB" id="3174977at2"/>
<name>A0A2W2ENQ9_9ACTN</name>
<dbReference type="RefSeq" id="WP_111216358.1">
    <property type="nucleotide sequence ID" value="NZ_POTY01000159.1"/>
</dbReference>
<comment type="caution">
    <text evidence="3">The sequence shown here is derived from an EMBL/GenBank/DDBJ whole genome shotgun (WGS) entry which is preliminary data.</text>
</comment>
<evidence type="ECO:0000313" key="4">
    <source>
        <dbReference type="Proteomes" id="UP000248924"/>
    </source>
</evidence>
<dbReference type="EMBL" id="POTY01000159">
    <property type="protein sequence ID" value="PZG14048.1"/>
    <property type="molecule type" value="Genomic_DNA"/>
</dbReference>
<dbReference type="InterPro" id="IPR050491">
    <property type="entry name" value="AmpC-like"/>
</dbReference>
<dbReference type="SUPFAM" id="SSF56601">
    <property type="entry name" value="beta-lactamase/transpeptidase-like"/>
    <property type="match status" value="1"/>
</dbReference>
<feature type="domain" description="Beta-lactamase-related" evidence="2">
    <location>
        <begin position="47"/>
        <end position="369"/>
    </location>
</feature>
<dbReference type="InterPro" id="IPR012338">
    <property type="entry name" value="Beta-lactam/transpept-like"/>
</dbReference>
<evidence type="ECO:0000313" key="3">
    <source>
        <dbReference type="EMBL" id="PZG14048.1"/>
    </source>
</evidence>
<feature type="signal peptide" evidence="1">
    <location>
        <begin position="1"/>
        <end position="29"/>
    </location>
</feature>
<dbReference type="PANTHER" id="PTHR46825">
    <property type="entry name" value="D-ALANYL-D-ALANINE-CARBOXYPEPTIDASE/ENDOPEPTIDASE AMPH"/>
    <property type="match status" value="1"/>
</dbReference>
<dbReference type="Pfam" id="PF00144">
    <property type="entry name" value="Beta-lactamase"/>
    <property type="match status" value="1"/>
</dbReference>
<dbReference type="PANTHER" id="PTHR46825:SF7">
    <property type="entry name" value="D-ALANYL-D-ALANINE CARBOXYPEPTIDASE"/>
    <property type="match status" value="1"/>
</dbReference>
<keyword evidence="3" id="KW-0378">Hydrolase</keyword>
<evidence type="ECO:0000256" key="1">
    <source>
        <dbReference type="SAM" id="SignalP"/>
    </source>
</evidence>
<gene>
    <name evidence="3" type="ORF">C1I95_22520</name>
</gene>
<reference evidence="3 4" key="1">
    <citation type="submission" date="2018-01" db="EMBL/GenBank/DDBJ databases">
        <title>Draft genome sequence of Jishengella sp. NA12.</title>
        <authorList>
            <person name="Sahin N."/>
            <person name="Ay H."/>
            <person name="Saygin H."/>
        </authorList>
    </citation>
    <scope>NUCLEOTIDE SEQUENCE [LARGE SCALE GENOMIC DNA]</scope>
    <source>
        <strain evidence="3 4">NA12</strain>
    </source>
</reference>
<accession>A0A2W2ENQ9</accession>
<keyword evidence="4" id="KW-1185">Reference proteome</keyword>
<evidence type="ECO:0000259" key="2">
    <source>
        <dbReference type="Pfam" id="PF00144"/>
    </source>
</evidence>